<dbReference type="CDD" id="cd10575">
    <property type="entry name" value="TNFRSF6B"/>
    <property type="match status" value="1"/>
</dbReference>
<dbReference type="InterPro" id="IPR001368">
    <property type="entry name" value="TNFR/NGFR_Cys_rich_reg"/>
</dbReference>
<keyword evidence="6 8" id="KW-1015">Disulfide bond</keyword>
<organism evidence="10 11">
    <name type="scientific">Gopherus agassizii</name>
    <name type="common">Agassiz's desert tortoise</name>
    <dbReference type="NCBI Taxonomy" id="38772"/>
    <lineage>
        <taxon>Eukaryota</taxon>
        <taxon>Metazoa</taxon>
        <taxon>Chordata</taxon>
        <taxon>Craniata</taxon>
        <taxon>Vertebrata</taxon>
        <taxon>Euteleostomi</taxon>
        <taxon>Archelosauria</taxon>
        <taxon>Testudinata</taxon>
        <taxon>Testudines</taxon>
        <taxon>Cryptodira</taxon>
        <taxon>Durocryptodira</taxon>
        <taxon>Testudinoidea</taxon>
        <taxon>Testudinidae</taxon>
        <taxon>Gopherus</taxon>
    </lineage>
</organism>
<evidence type="ECO:0000256" key="4">
    <source>
        <dbReference type="ARBA" id="ARBA00022729"/>
    </source>
</evidence>
<reference evidence="11" key="1">
    <citation type="journal article" date="2017" name="PLoS ONE">
        <title>The Agassiz's desert tortoise genome provides a resource for the conservation of a threatened species.</title>
        <authorList>
            <person name="Tollis M."/>
            <person name="DeNardo D.F."/>
            <person name="Cornelius J.A."/>
            <person name="Dolby G.A."/>
            <person name="Edwards T."/>
            <person name="Henen B.T."/>
            <person name="Karl A.E."/>
            <person name="Murphy R.W."/>
            <person name="Kusumi K."/>
        </authorList>
    </citation>
    <scope>NUCLEOTIDE SEQUENCE [LARGE SCALE GENOMIC DNA]</scope>
</reference>
<dbReference type="SMART" id="SM00208">
    <property type="entry name" value="TNFR"/>
    <property type="match status" value="4"/>
</dbReference>
<keyword evidence="7" id="KW-0325">Glycoprotein</keyword>
<comment type="caution">
    <text evidence="8">Lacks conserved residue(s) required for the propagation of feature annotation.</text>
</comment>
<dbReference type="Ensembl" id="ENSGAGT00000030426.1">
    <property type="protein sequence ID" value="ENSGAGP00000026769.1"/>
    <property type="gene ID" value="ENSGAGG00000019502.1"/>
</dbReference>
<keyword evidence="11" id="KW-1185">Reference proteome</keyword>
<evidence type="ECO:0000256" key="1">
    <source>
        <dbReference type="ARBA" id="ARBA00004613"/>
    </source>
</evidence>
<evidence type="ECO:0000256" key="3">
    <source>
        <dbReference type="ARBA" id="ARBA00022703"/>
    </source>
</evidence>
<keyword evidence="2" id="KW-0964">Secreted</keyword>
<feature type="disulfide bond" evidence="8">
    <location>
        <begin position="110"/>
        <end position="128"/>
    </location>
</feature>
<evidence type="ECO:0000313" key="11">
    <source>
        <dbReference type="Proteomes" id="UP000291020"/>
    </source>
</evidence>
<proteinExistence type="predicted"/>
<dbReference type="PANTHER" id="PTHR23097:SF116">
    <property type="entry name" value="TUMOR NECROSIS FACTOR RECEPTOR SUPERFAMILY MEMBER 6B"/>
    <property type="match status" value="1"/>
</dbReference>
<accession>A0A452IFX5</accession>
<reference evidence="10" key="2">
    <citation type="submission" date="2025-05" db="UniProtKB">
        <authorList>
            <consortium name="Ensembl"/>
        </authorList>
    </citation>
    <scope>IDENTIFICATION</scope>
</reference>
<dbReference type="SUPFAM" id="SSF57586">
    <property type="entry name" value="TNF receptor-like"/>
    <property type="match status" value="2"/>
</dbReference>
<comment type="subcellular location">
    <subcellularLocation>
        <location evidence="1">Secreted</location>
    </subcellularLocation>
</comment>
<sequence>MSPNIMSSNANTIHSAMLSNHTLHVRHSSKWMVGAIVLFLAVPISSTTPTYPWRDPVTNNKVVCHQCPPGTFVAQHCTRDKPTVCAPCPDLHYTQYWNYLEKCRYCNVICGELQVELHQCNSTHNRVCQCRHGYYSESEFCIEHAKCPPGFGVVKLGTPHQNTKCEKCPQGFFSSSSSSTEPCKVHQSCSQQGKETNVVGNQFHDTLCTTCRMFKGNGTQESGNEDCEQAVIDFVVYQNIPVRKLKRLQQILERHQKGVLHKDTRPALQEKFHTYLTQLKKDHLELIKVLLNALRAAKLYTVEEMVRKRFSLESED</sequence>
<dbReference type="Gene3D" id="2.10.50.10">
    <property type="entry name" value="Tumor Necrosis Factor Receptor, subunit A, domain 2"/>
    <property type="match status" value="2"/>
</dbReference>
<dbReference type="STRING" id="38772.ENSGAGP00000026769"/>
<dbReference type="PANTHER" id="PTHR23097">
    <property type="entry name" value="TUMOR NECROSIS FACTOR RECEPTOR SUPERFAMILY MEMBER"/>
    <property type="match status" value="1"/>
</dbReference>
<dbReference type="Ensembl" id="ENSGAGT00000030425.1">
    <property type="protein sequence ID" value="ENSGAGP00000026768.1"/>
    <property type="gene ID" value="ENSGAGG00000019502.1"/>
</dbReference>
<keyword evidence="3" id="KW-0053">Apoptosis</keyword>
<evidence type="ECO:0000259" key="9">
    <source>
        <dbReference type="PROSITE" id="PS50050"/>
    </source>
</evidence>
<keyword evidence="4" id="KW-0732">Signal</keyword>
<dbReference type="GO" id="GO:0006915">
    <property type="term" value="P:apoptotic process"/>
    <property type="evidence" value="ECO:0007669"/>
    <property type="project" value="UniProtKB-KW"/>
</dbReference>
<feature type="repeat" description="TNFR-Cys" evidence="8">
    <location>
        <begin position="87"/>
        <end position="128"/>
    </location>
</feature>
<evidence type="ECO:0000256" key="2">
    <source>
        <dbReference type="ARBA" id="ARBA00022525"/>
    </source>
</evidence>
<evidence type="ECO:0000256" key="8">
    <source>
        <dbReference type="PROSITE-ProRule" id="PRU00206"/>
    </source>
</evidence>
<keyword evidence="5" id="KW-0677">Repeat</keyword>
<dbReference type="AlphaFoldDB" id="A0A452IFX5"/>
<dbReference type="PROSITE" id="PS50050">
    <property type="entry name" value="TNFR_NGFR_2"/>
    <property type="match status" value="1"/>
</dbReference>
<feature type="disulfide bond" evidence="8">
    <location>
        <begin position="88"/>
        <end position="103"/>
    </location>
</feature>
<evidence type="ECO:0000256" key="7">
    <source>
        <dbReference type="ARBA" id="ARBA00023180"/>
    </source>
</evidence>
<evidence type="ECO:0000256" key="6">
    <source>
        <dbReference type="ARBA" id="ARBA00023157"/>
    </source>
</evidence>
<dbReference type="InterPro" id="IPR052459">
    <property type="entry name" value="TNFRSF_decoy_receptor"/>
</dbReference>
<feature type="domain" description="TNFR-Cys" evidence="9">
    <location>
        <begin position="87"/>
        <end position="128"/>
    </location>
</feature>
<dbReference type="InterPro" id="IPR034023">
    <property type="entry name" value="TNFRSF6B_N"/>
</dbReference>
<dbReference type="GO" id="GO:0005576">
    <property type="term" value="C:extracellular region"/>
    <property type="evidence" value="ECO:0007669"/>
    <property type="project" value="UniProtKB-SubCell"/>
</dbReference>
<evidence type="ECO:0000313" key="10">
    <source>
        <dbReference type="Ensembl" id="ENSGAGP00000026769.1"/>
    </source>
</evidence>
<name>A0A452IFX5_9SAUR</name>
<evidence type="ECO:0000256" key="5">
    <source>
        <dbReference type="ARBA" id="ARBA00022737"/>
    </source>
</evidence>
<dbReference type="Proteomes" id="UP000291020">
    <property type="component" value="Unassembled WGS sequence"/>
</dbReference>
<protein>
    <recommendedName>
        <fullName evidence="9">TNFR-Cys domain-containing protein</fullName>
    </recommendedName>
</protein>
<dbReference type="Pfam" id="PF00020">
    <property type="entry name" value="TNFR_c6"/>
    <property type="match status" value="2"/>
</dbReference>